<accession>A0A1G6W5C4</accession>
<keyword evidence="1" id="KW-0418">Kinase</keyword>
<gene>
    <name evidence="1" type="ORF">SAMN04488071_0957</name>
</gene>
<name>A0A1G6W5C4_9PROT</name>
<evidence type="ECO:0000313" key="1">
    <source>
        <dbReference type="EMBL" id="SDD60245.1"/>
    </source>
</evidence>
<dbReference type="Proteomes" id="UP000183685">
    <property type="component" value="Unassembled WGS sequence"/>
</dbReference>
<dbReference type="SUPFAM" id="SSF53795">
    <property type="entry name" value="PEP carboxykinase-like"/>
    <property type="match status" value="1"/>
</dbReference>
<dbReference type="EMBL" id="FNAK01000002">
    <property type="protein sequence ID" value="SDD60245.1"/>
    <property type="molecule type" value="Genomic_DNA"/>
</dbReference>
<keyword evidence="1" id="KW-0808">Transferase</keyword>
<dbReference type="NCBIfam" id="TIGR04352">
    <property type="entry name" value="HprK_rel_A"/>
    <property type="match status" value="1"/>
</dbReference>
<organism evidence="1 2">
    <name type="scientific">Kordiimonas lacus</name>
    <dbReference type="NCBI Taxonomy" id="637679"/>
    <lineage>
        <taxon>Bacteria</taxon>
        <taxon>Pseudomonadati</taxon>
        <taxon>Pseudomonadota</taxon>
        <taxon>Alphaproteobacteria</taxon>
        <taxon>Kordiimonadales</taxon>
        <taxon>Kordiimonadaceae</taxon>
        <taxon>Kordiimonas</taxon>
    </lineage>
</organism>
<proteinExistence type="predicted"/>
<dbReference type="GO" id="GO:0016301">
    <property type="term" value="F:kinase activity"/>
    <property type="evidence" value="ECO:0007669"/>
    <property type="project" value="UniProtKB-KW"/>
</dbReference>
<dbReference type="Gene3D" id="3.40.50.300">
    <property type="entry name" value="P-loop containing nucleotide triphosphate hydrolases"/>
    <property type="match status" value="1"/>
</dbReference>
<dbReference type="InterPro" id="IPR027417">
    <property type="entry name" value="P-loop_NTPase"/>
</dbReference>
<reference evidence="1 2" key="1">
    <citation type="submission" date="2016-10" db="EMBL/GenBank/DDBJ databases">
        <authorList>
            <person name="de Groot N.N."/>
        </authorList>
    </citation>
    <scope>NUCLEOTIDE SEQUENCE [LARGE SCALE GENOMIC DNA]</scope>
    <source>
        <strain evidence="1 2">CGMCC 1.9109</strain>
    </source>
</reference>
<dbReference type="AlphaFoldDB" id="A0A1G6W5C4"/>
<dbReference type="InterPro" id="IPR027600">
    <property type="entry name" value="HprK-rel_A"/>
</dbReference>
<dbReference type="RefSeq" id="WP_068305867.1">
    <property type="nucleotide sequence ID" value="NZ_FNAK01000002.1"/>
</dbReference>
<sequence length="309" mass="34163">MNRRALSDYPRSDVIHALRSGTLALDLGPFLTRIKLSDRRSIDFFRDMYAACPVSIDKAVLCDFSLCLRPPNKFRKYFRRQIVPDPGFQFPAVPLPLEMSPLAFEMGLNLSVALQCFRFAIFHAGVVADGDNALIIAAKSGGGKSTLTAALMEEDWRLLSDEFAILDLDAATLKAYPRPVSLKNASIDVVRGFAGSGQVSDTLHDTPKGAIAYRRPRPSDIETMQRAAKPRLILFPRFTDGAQAESREIDLADAAMQLIASSPNYQVIGERAFSGLMTMLEGMKAYEIEYGSTEDSLALVRELWKAHVP</sequence>
<dbReference type="STRING" id="637679.GCA_001550055_02672"/>
<protein>
    <submittedName>
        <fullName evidence="1">HprK-related kinase A</fullName>
    </submittedName>
</protein>
<keyword evidence="2" id="KW-1185">Reference proteome</keyword>
<evidence type="ECO:0000313" key="2">
    <source>
        <dbReference type="Proteomes" id="UP000183685"/>
    </source>
</evidence>
<dbReference type="OrthoDB" id="4544211at2"/>